<comment type="cofactor">
    <cofactor evidence="1 5">
        <name>FAD</name>
        <dbReference type="ChEBI" id="CHEBI:57692"/>
    </cofactor>
</comment>
<dbReference type="InterPro" id="IPR009100">
    <property type="entry name" value="AcylCoA_DH/oxidase_NM_dom_sf"/>
</dbReference>
<keyword evidence="4 5" id="KW-0274">FAD</keyword>
<dbReference type="Pfam" id="PF02770">
    <property type="entry name" value="Acyl-CoA_dh_M"/>
    <property type="match status" value="1"/>
</dbReference>
<dbReference type="InterPro" id="IPR041504">
    <property type="entry name" value="AidB_N"/>
</dbReference>
<evidence type="ECO:0000256" key="6">
    <source>
        <dbReference type="SAM" id="MobiDB-lite"/>
    </source>
</evidence>
<keyword evidence="5 10" id="KW-0560">Oxidoreductase</keyword>
<dbReference type="PROSITE" id="PS00073">
    <property type="entry name" value="ACYL_COA_DH_2"/>
    <property type="match status" value="1"/>
</dbReference>
<evidence type="ECO:0000256" key="2">
    <source>
        <dbReference type="ARBA" id="ARBA00009347"/>
    </source>
</evidence>
<feature type="domain" description="Acyl-CoA dehydrogenase/oxidase C-terminal" evidence="7">
    <location>
        <begin position="307"/>
        <end position="462"/>
    </location>
</feature>
<evidence type="ECO:0000313" key="11">
    <source>
        <dbReference type="Proteomes" id="UP001413721"/>
    </source>
</evidence>
<evidence type="ECO:0000256" key="1">
    <source>
        <dbReference type="ARBA" id="ARBA00001974"/>
    </source>
</evidence>
<evidence type="ECO:0000256" key="3">
    <source>
        <dbReference type="ARBA" id="ARBA00022630"/>
    </source>
</evidence>
<dbReference type="PROSITE" id="PS00072">
    <property type="entry name" value="ACYL_COA_DH_1"/>
    <property type="match status" value="1"/>
</dbReference>
<comment type="similarity">
    <text evidence="2 5">Belongs to the acyl-CoA dehydrogenase family.</text>
</comment>
<dbReference type="InterPro" id="IPR052904">
    <property type="entry name" value="Acyl-CoA_dehydrogenase-like"/>
</dbReference>
<sequence length="568" mass="60886">MTDQTPLASSSSSPSPALAPAAAPGATHAVFNQVPLLEANLYAGDQALGEAVEGFGGGWARGLLSDYGARTGGPMLALGHDANRFPPELTTHDRYGNRIDEVRFHPAYHALMAEAVGAGMHSLAWTDPRPGAMVARSALVYMHCQAEAGTMCPMTMTFAVVPALKQEPVVAERWLPGVLSTQYDPRAIPAPEKAGLTLGMAMTEKQGGSDVRANTTRAVRVGEEDGQEVYELTGHKWFCSAPMCDGFLVLAQTDAGVTCFLMPRRRPDGSRNAMHIQRLKDKVGNRSNASSEIELRGAYAVRVGPEGRGVRTIIEMVHHTRLDCALGASGLMRQALTQAIHHARHRQAFGARLVDQPAMRNVLADLALEQEAGMRMVMRLAHSFEQSGADPQEQAFARIATAVVKYWVCKRAPGFIYEAMECLGGNGYVEESGLPRLYREAPLNAIWEGSGNVIALDVLRALGREPATREALAARLMRNRGADARYDAHLDRTLAALGSNADLEFRARRLVGDLGLALAGAELIDHAPETLAEAWLASRLGGDHGGFYGTLPTGTDAEGIISRAAVAA</sequence>
<dbReference type="PANTHER" id="PTHR42707">
    <property type="entry name" value="ACYL-COA DEHYDROGENASE"/>
    <property type="match status" value="1"/>
</dbReference>
<proteinExistence type="inferred from homology"/>
<dbReference type="Proteomes" id="UP001413721">
    <property type="component" value="Unassembled WGS sequence"/>
</dbReference>
<evidence type="ECO:0000313" key="10">
    <source>
        <dbReference type="EMBL" id="MEN2991281.1"/>
    </source>
</evidence>
<organism evidence="10 11">
    <name type="scientific">Tistrella arctica</name>
    <dbReference type="NCBI Taxonomy" id="3133430"/>
    <lineage>
        <taxon>Bacteria</taxon>
        <taxon>Pseudomonadati</taxon>
        <taxon>Pseudomonadota</taxon>
        <taxon>Alphaproteobacteria</taxon>
        <taxon>Geminicoccales</taxon>
        <taxon>Geminicoccaceae</taxon>
        <taxon>Tistrella</taxon>
    </lineage>
</organism>
<protein>
    <submittedName>
        <fullName evidence="10">Isovaleryl-CoA dehydrogenase</fullName>
        <ecNumber evidence="10">1.3.8.4</ecNumber>
    </submittedName>
</protein>
<dbReference type="InterPro" id="IPR006089">
    <property type="entry name" value="Acyl-CoA_DH_CS"/>
</dbReference>
<comment type="caution">
    <text evidence="10">The sequence shown here is derived from an EMBL/GenBank/DDBJ whole genome shotgun (WGS) entry which is preliminary data.</text>
</comment>
<keyword evidence="3 5" id="KW-0285">Flavoprotein</keyword>
<dbReference type="InterPro" id="IPR036250">
    <property type="entry name" value="AcylCo_DH-like_C"/>
</dbReference>
<feature type="domain" description="Adaptive response protein AidB N-terminal" evidence="9">
    <location>
        <begin position="32"/>
        <end position="185"/>
    </location>
</feature>
<evidence type="ECO:0000259" key="9">
    <source>
        <dbReference type="Pfam" id="PF18158"/>
    </source>
</evidence>
<dbReference type="Gene3D" id="2.40.110.20">
    <property type="match status" value="1"/>
</dbReference>
<dbReference type="Gene3D" id="1.20.140.10">
    <property type="entry name" value="Butyryl-CoA Dehydrogenase, subunit A, domain 3"/>
    <property type="match status" value="1"/>
</dbReference>
<dbReference type="RefSeq" id="WP_345938410.1">
    <property type="nucleotide sequence ID" value="NZ_JBBKTW010000010.1"/>
</dbReference>
<dbReference type="GO" id="GO:0008470">
    <property type="term" value="F:3-methylbutanoyl-CoA dehydrogenase activity"/>
    <property type="evidence" value="ECO:0007669"/>
    <property type="project" value="UniProtKB-EC"/>
</dbReference>
<dbReference type="SUPFAM" id="SSF47203">
    <property type="entry name" value="Acyl-CoA dehydrogenase C-terminal domain-like"/>
    <property type="match status" value="1"/>
</dbReference>
<evidence type="ECO:0000259" key="7">
    <source>
        <dbReference type="Pfam" id="PF00441"/>
    </source>
</evidence>
<reference evidence="10 11" key="1">
    <citation type="submission" date="2024-03" db="EMBL/GenBank/DDBJ databases">
        <title>High-quality draft genome sequencing of Tistrella sp. BH-R2-4.</title>
        <authorList>
            <person name="Dong C."/>
        </authorList>
    </citation>
    <scope>NUCLEOTIDE SEQUENCE [LARGE SCALE GENOMIC DNA]</scope>
    <source>
        <strain evidence="10 11">BH-R2-4</strain>
    </source>
</reference>
<name>A0ABU9YRL0_9PROT</name>
<dbReference type="InterPro" id="IPR009075">
    <property type="entry name" value="AcylCo_DH/oxidase_C"/>
</dbReference>
<evidence type="ECO:0000256" key="4">
    <source>
        <dbReference type="ARBA" id="ARBA00022827"/>
    </source>
</evidence>
<dbReference type="Pfam" id="PF00441">
    <property type="entry name" value="Acyl-CoA_dh_1"/>
    <property type="match status" value="1"/>
</dbReference>
<dbReference type="InterPro" id="IPR006091">
    <property type="entry name" value="Acyl-CoA_Oxase/DH_mid-dom"/>
</dbReference>
<feature type="domain" description="Acyl-CoA oxidase/dehydrogenase middle" evidence="8">
    <location>
        <begin position="199"/>
        <end position="296"/>
    </location>
</feature>
<dbReference type="EC" id="1.3.8.4" evidence="10"/>
<dbReference type="SUPFAM" id="SSF56645">
    <property type="entry name" value="Acyl-CoA dehydrogenase NM domain-like"/>
    <property type="match status" value="1"/>
</dbReference>
<keyword evidence="11" id="KW-1185">Reference proteome</keyword>
<evidence type="ECO:0000256" key="5">
    <source>
        <dbReference type="RuleBase" id="RU362125"/>
    </source>
</evidence>
<dbReference type="EMBL" id="JBBKTW010000010">
    <property type="protein sequence ID" value="MEN2991281.1"/>
    <property type="molecule type" value="Genomic_DNA"/>
</dbReference>
<dbReference type="NCBIfam" id="NF008594">
    <property type="entry name" value="PRK11561.1"/>
    <property type="match status" value="1"/>
</dbReference>
<dbReference type="Gene3D" id="6.10.250.600">
    <property type="match status" value="1"/>
</dbReference>
<feature type="region of interest" description="Disordered" evidence="6">
    <location>
        <begin position="1"/>
        <end position="22"/>
    </location>
</feature>
<dbReference type="PANTHER" id="PTHR42707:SF3">
    <property type="entry name" value="ACYL-COA DEHYDROGENASE AIDB-RELATED"/>
    <property type="match status" value="1"/>
</dbReference>
<evidence type="ECO:0000259" key="8">
    <source>
        <dbReference type="Pfam" id="PF02770"/>
    </source>
</evidence>
<accession>A0ABU9YRL0</accession>
<dbReference type="Pfam" id="PF18158">
    <property type="entry name" value="AidB_N"/>
    <property type="match status" value="1"/>
</dbReference>
<gene>
    <name evidence="10" type="ORF">WG926_23415</name>
</gene>